<evidence type="ECO:0000313" key="2">
    <source>
        <dbReference type="Proteomes" id="UP000541352"/>
    </source>
</evidence>
<comment type="caution">
    <text evidence="1">The sequence shown here is derived from an EMBL/GenBank/DDBJ whole genome shotgun (WGS) entry which is preliminary data.</text>
</comment>
<dbReference type="AlphaFoldDB" id="A0A7W6EN53"/>
<gene>
    <name evidence="1" type="ORF">FHS57_000008</name>
</gene>
<keyword evidence="2" id="KW-1185">Reference proteome</keyword>
<sequence length="151" mass="17401">MSDCKDIYQKLGGNQECYSSDKSASEQGKTFVINSKKHPKVCRIKLDKCLIPAVAHQKQCDYLFVEVRENDELEYLFVELKGNAKEASYAFEQICQAIEFIKKKVGQIPQKHIRGFIVGGKDTQEMNRLKEKFKRSIGLELKHSTGSRYEF</sequence>
<protein>
    <submittedName>
        <fullName evidence="1">Uncharacterized protein</fullName>
    </submittedName>
</protein>
<organism evidence="1 2">
    <name type="scientific">Runella defluvii</name>
    <dbReference type="NCBI Taxonomy" id="370973"/>
    <lineage>
        <taxon>Bacteria</taxon>
        <taxon>Pseudomonadati</taxon>
        <taxon>Bacteroidota</taxon>
        <taxon>Cytophagia</taxon>
        <taxon>Cytophagales</taxon>
        <taxon>Spirosomataceae</taxon>
        <taxon>Runella</taxon>
    </lineage>
</organism>
<reference evidence="1 2" key="1">
    <citation type="submission" date="2020-08" db="EMBL/GenBank/DDBJ databases">
        <title>Genomic Encyclopedia of Type Strains, Phase IV (KMG-IV): sequencing the most valuable type-strain genomes for metagenomic binning, comparative biology and taxonomic classification.</title>
        <authorList>
            <person name="Goeker M."/>
        </authorList>
    </citation>
    <scope>NUCLEOTIDE SEQUENCE [LARGE SCALE GENOMIC DNA]</scope>
    <source>
        <strain evidence="1 2">DSM 17976</strain>
    </source>
</reference>
<evidence type="ECO:0000313" key="1">
    <source>
        <dbReference type="EMBL" id="MBB3836026.1"/>
    </source>
</evidence>
<dbReference type="RefSeq" id="WP_183970832.1">
    <property type="nucleotide sequence ID" value="NZ_JACIBY010000001.1"/>
</dbReference>
<proteinExistence type="predicted"/>
<name>A0A7W6EN53_9BACT</name>
<accession>A0A7W6EN53</accession>
<dbReference type="EMBL" id="JACIBY010000001">
    <property type="protein sequence ID" value="MBB3836026.1"/>
    <property type="molecule type" value="Genomic_DNA"/>
</dbReference>
<dbReference type="Proteomes" id="UP000541352">
    <property type="component" value="Unassembled WGS sequence"/>
</dbReference>